<feature type="region of interest" description="Disordered" evidence="1">
    <location>
        <begin position="1"/>
        <end position="24"/>
    </location>
</feature>
<evidence type="ECO:0000256" key="1">
    <source>
        <dbReference type="SAM" id="MobiDB-lite"/>
    </source>
</evidence>
<name>A0A8H7E5B1_9EURO</name>
<keyword evidence="3" id="KW-1185">Reference proteome</keyword>
<dbReference type="AlphaFoldDB" id="A0A8H7E5B1"/>
<gene>
    <name evidence="2" type="ORF">GJ744_008475</name>
</gene>
<accession>A0A8H7E5B1</accession>
<evidence type="ECO:0000313" key="2">
    <source>
        <dbReference type="EMBL" id="KAF7509080.1"/>
    </source>
</evidence>
<organism evidence="2 3">
    <name type="scientific">Endocarpon pusillum</name>
    <dbReference type="NCBI Taxonomy" id="364733"/>
    <lineage>
        <taxon>Eukaryota</taxon>
        <taxon>Fungi</taxon>
        <taxon>Dikarya</taxon>
        <taxon>Ascomycota</taxon>
        <taxon>Pezizomycotina</taxon>
        <taxon>Eurotiomycetes</taxon>
        <taxon>Chaetothyriomycetidae</taxon>
        <taxon>Verrucariales</taxon>
        <taxon>Verrucariaceae</taxon>
        <taxon>Endocarpon</taxon>
    </lineage>
</organism>
<comment type="caution">
    <text evidence="2">The sequence shown here is derived from an EMBL/GenBank/DDBJ whole genome shotgun (WGS) entry which is preliminary data.</text>
</comment>
<evidence type="ECO:0000313" key="3">
    <source>
        <dbReference type="Proteomes" id="UP000606974"/>
    </source>
</evidence>
<proteinExistence type="predicted"/>
<dbReference type="EMBL" id="JAACFV010000046">
    <property type="protein sequence ID" value="KAF7509080.1"/>
    <property type="molecule type" value="Genomic_DNA"/>
</dbReference>
<dbReference type="Proteomes" id="UP000606974">
    <property type="component" value="Unassembled WGS sequence"/>
</dbReference>
<feature type="compositionally biased region" description="Low complexity" evidence="1">
    <location>
        <begin position="9"/>
        <end position="24"/>
    </location>
</feature>
<sequence>MAVARKVAESTTLSSSSWPSWLSPPSLESRYVREISVIEAYDIGAHRGTEQIMVVDKIETGNDMVTQRTCIGRLA</sequence>
<protein>
    <submittedName>
        <fullName evidence="2">Uncharacterized protein</fullName>
    </submittedName>
</protein>
<reference evidence="2" key="1">
    <citation type="submission" date="2020-02" db="EMBL/GenBank/DDBJ databases">
        <authorList>
            <person name="Palmer J.M."/>
        </authorList>
    </citation>
    <scope>NUCLEOTIDE SEQUENCE</scope>
    <source>
        <strain evidence="2">EPUS1.4</strain>
        <tissue evidence="2">Thallus</tissue>
    </source>
</reference>